<reference evidence="2" key="1">
    <citation type="submission" date="2021-03" db="EMBL/GenBank/DDBJ databases">
        <title>Revisited historic fungal species revealed as producer of novel bioactive compounds through whole genome sequencing and comparative genomics.</title>
        <authorList>
            <person name="Vignolle G.A."/>
            <person name="Hochenegger N."/>
            <person name="Mach R.L."/>
            <person name="Mach-Aigner A.R."/>
            <person name="Javad Rahimi M."/>
            <person name="Salim K.A."/>
            <person name="Chan C.M."/>
            <person name="Lim L.B.L."/>
            <person name="Cai F."/>
            <person name="Druzhinina I.S."/>
            <person name="U'Ren J.M."/>
            <person name="Derntl C."/>
        </authorList>
    </citation>
    <scope>NUCLEOTIDE SEQUENCE</scope>
    <source>
        <strain evidence="2">TUCIM 5799</strain>
    </source>
</reference>
<sequence length="137" mass="14750">MLLLPIIAFASIAAAKTCSYSLKGSIVDDPIMGWSASAELDDKLGIYPNKVLCGNGSGNSMLKQNDKKEWTIGCQQGFELTLSERGNHVTFKNGALTYEWSTGAKPDKQDCYGACQDKGGICVKCTEYDFTSEGGCQ</sequence>
<dbReference type="AlphaFoldDB" id="A0A9Q0AQ39"/>
<name>A0A9Q0AQ39_9PEZI</name>
<proteinExistence type="predicted"/>
<keyword evidence="3" id="KW-1185">Reference proteome</keyword>
<dbReference type="Proteomes" id="UP000829685">
    <property type="component" value="Unassembled WGS sequence"/>
</dbReference>
<protein>
    <submittedName>
        <fullName evidence="2">Uncharacterized protein</fullName>
    </submittedName>
</protein>
<comment type="caution">
    <text evidence="2">The sequence shown here is derived from an EMBL/GenBank/DDBJ whole genome shotgun (WGS) entry which is preliminary data.</text>
</comment>
<keyword evidence="1" id="KW-0732">Signal</keyword>
<evidence type="ECO:0000256" key="1">
    <source>
        <dbReference type="SAM" id="SignalP"/>
    </source>
</evidence>
<accession>A0A9Q0AQ39</accession>
<evidence type="ECO:0000313" key="3">
    <source>
        <dbReference type="Proteomes" id="UP000829685"/>
    </source>
</evidence>
<evidence type="ECO:0000313" key="2">
    <source>
        <dbReference type="EMBL" id="KAI1879128.1"/>
    </source>
</evidence>
<gene>
    <name evidence="2" type="ORF">JX265_003305</name>
</gene>
<feature type="chain" id="PRO_5040247718" evidence="1">
    <location>
        <begin position="16"/>
        <end position="137"/>
    </location>
</feature>
<feature type="signal peptide" evidence="1">
    <location>
        <begin position="1"/>
        <end position="15"/>
    </location>
</feature>
<dbReference type="EMBL" id="JAFIMR010000005">
    <property type="protein sequence ID" value="KAI1879128.1"/>
    <property type="molecule type" value="Genomic_DNA"/>
</dbReference>
<organism evidence="2 3">
    <name type="scientific">Neoarthrinium moseri</name>
    <dbReference type="NCBI Taxonomy" id="1658444"/>
    <lineage>
        <taxon>Eukaryota</taxon>
        <taxon>Fungi</taxon>
        <taxon>Dikarya</taxon>
        <taxon>Ascomycota</taxon>
        <taxon>Pezizomycotina</taxon>
        <taxon>Sordariomycetes</taxon>
        <taxon>Xylariomycetidae</taxon>
        <taxon>Amphisphaeriales</taxon>
        <taxon>Apiosporaceae</taxon>
        <taxon>Neoarthrinium</taxon>
    </lineage>
</organism>